<evidence type="ECO:0000313" key="2">
    <source>
        <dbReference type="Proteomes" id="UP001062846"/>
    </source>
</evidence>
<sequence>MSLRQSAFGLLRRLRYPHRAVTAVAWSRPTNNALIQTGKKEFSSDYGFGRQTWKSQSRDFALWIWLSGQAVILCVNSSPALAEDVSIEPSSEKDLQEANLTGLRKIEDGSVISNIHTSKWRVFTDHGKDLFLQGKLEEAERLFLSALQEAKEGFGERDPHVASAFNNLPMLNSMNFVEAWAAWILSSSFCVIDENIQLYHLLILVKTLTPQASTMLLDTTCGFGTGVVEIVMKEAELYRVKKVFDKAEPLYLEAVKILEESFGPEDIRAAGIVFTSCRRSLHFAIFSLVVASFSVGTWKYPVNEVASPNLYLIIAQLAMKVPNSLKHLRNEFCDDFLIAKAFFTWVGASLHNLGQFYLVQRKLEKAHMCYERALKIKNRVLGHDHTDYADTMYHLGIVLHLQGKEKDSESLIQESIRIMEEGGHGESGICLRRLRYLAQMYIKSNKPAEAENVQRKVLHIMELSKGWNSLDTVIAAEGLGLTLQSVGNLRESKDLLERCLEARKTILPQDHIQVASNMLYIARVEMLNSDRLRMMNMSEAIAEVDKVKVRLVHSIRIAQKILNKSAKQEDRQRYSEVSRQTGKDEQAARVILLQSLNALGLLEITKKEILESKGEHSPAKETEDSLRHFISAFNMFRTERLKKSFSSELRSEYLSCLKNFSSLISNSTSDSMQRGLLETLEDEIKHVEVFICIFPSTQNHLMDRDTNPRGLGSSERPVGHTHFLLSPYNSADREHNSDLLDTYERERISRELEYYIEEAAKSTTANVKSNGEIGNDPPSGNRSRFRRVMSLPRLPPERDPSGSGGGGMKKKFSEKKSKEIILEASMPPGRDTGGGGGGGMKKKIETKSKETIEVLQPERDTRSGGGGGMKKSETKSKETTEVSWPERDTRSGGGGGMKKKSETKSKETIEVSRPERDTRSGGGDGGGMKKKSEAKNCKAITEGNFLLKHASTVCNSSESDVVQFGRDFLRAQVAAGRLPGKGT</sequence>
<evidence type="ECO:0000313" key="1">
    <source>
        <dbReference type="EMBL" id="KAI8540929.1"/>
    </source>
</evidence>
<gene>
    <name evidence="1" type="ORF">RHMOL_Rhmol08G0023100</name>
</gene>
<accession>A0ACC0MJ62</accession>
<dbReference type="EMBL" id="CM046395">
    <property type="protein sequence ID" value="KAI8540929.1"/>
    <property type="molecule type" value="Genomic_DNA"/>
</dbReference>
<protein>
    <submittedName>
        <fullName evidence="1">Uncharacterized protein</fullName>
    </submittedName>
</protein>
<keyword evidence="2" id="KW-1185">Reference proteome</keyword>
<reference evidence="1" key="1">
    <citation type="submission" date="2022-02" db="EMBL/GenBank/DDBJ databases">
        <title>Plant Genome Project.</title>
        <authorList>
            <person name="Zhang R.-G."/>
        </authorList>
    </citation>
    <scope>NUCLEOTIDE SEQUENCE</scope>
    <source>
        <strain evidence="1">AT1</strain>
    </source>
</reference>
<comment type="caution">
    <text evidence="1">The sequence shown here is derived from an EMBL/GenBank/DDBJ whole genome shotgun (WGS) entry which is preliminary data.</text>
</comment>
<proteinExistence type="predicted"/>
<name>A0ACC0MJ62_RHOML</name>
<organism evidence="1 2">
    <name type="scientific">Rhododendron molle</name>
    <name type="common">Chinese azalea</name>
    <name type="synonym">Azalea mollis</name>
    <dbReference type="NCBI Taxonomy" id="49168"/>
    <lineage>
        <taxon>Eukaryota</taxon>
        <taxon>Viridiplantae</taxon>
        <taxon>Streptophyta</taxon>
        <taxon>Embryophyta</taxon>
        <taxon>Tracheophyta</taxon>
        <taxon>Spermatophyta</taxon>
        <taxon>Magnoliopsida</taxon>
        <taxon>eudicotyledons</taxon>
        <taxon>Gunneridae</taxon>
        <taxon>Pentapetalae</taxon>
        <taxon>asterids</taxon>
        <taxon>Ericales</taxon>
        <taxon>Ericaceae</taxon>
        <taxon>Ericoideae</taxon>
        <taxon>Rhodoreae</taxon>
        <taxon>Rhododendron</taxon>
    </lineage>
</organism>
<dbReference type="Proteomes" id="UP001062846">
    <property type="component" value="Chromosome 8"/>
</dbReference>